<comment type="similarity">
    <text evidence="1 3">Belongs to the GcvH family.</text>
</comment>
<dbReference type="EMBL" id="DSYK01000570">
    <property type="protein sequence ID" value="HGS22480.1"/>
    <property type="molecule type" value="Genomic_DNA"/>
</dbReference>
<dbReference type="NCBIfam" id="NF002270">
    <property type="entry name" value="PRK01202.1"/>
    <property type="match status" value="1"/>
</dbReference>
<dbReference type="InterPro" id="IPR033753">
    <property type="entry name" value="GCV_H/Fam206"/>
</dbReference>
<comment type="cofactor">
    <cofactor evidence="3">
        <name>(R)-lipoate</name>
        <dbReference type="ChEBI" id="CHEBI:83088"/>
    </cofactor>
    <text evidence="3">Binds 1 lipoyl cofactor covalently.</text>
</comment>
<dbReference type="CDD" id="cd06848">
    <property type="entry name" value="GCS_H"/>
    <property type="match status" value="1"/>
</dbReference>
<dbReference type="GO" id="GO:0005960">
    <property type="term" value="C:glycine cleavage complex"/>
    <property type="evidence" value="ECO:0007669"/>
    <property type="project" value="InterPro"/>
</dbReference>
<dbReference type="SUPFAM" id="SSF51230">
    <property type="entry name" value="Single hybrid motif"/>
    <property type="match status" value="1"/>
</dbReference>
<dbReference type="GO" id="GO:0019464">
    <property type="term" value="P:glycine decarboxylation via glycine cleavage system"/>
    <property type="evidence" value="ECO:0007669"/>
    <property type="project" value="UniProtKB-UniRule"/>
</dbReference>
<organism evidence="6">
    <name type="scientific">Anaerolinea thermolimosa</name>
    <dbReference type="NCBI Taxonomy" id="229919"/>
    <lineage>
        <taxon>Bacteria</taxon>
        <taxon>Bacillati</taxon>
        <taxon>Chloroflexota</taxon>
        <taxon>Anaerolineae</taxon>
        <taxon>Anaerolineales</taxon>
        <taxon>Anaerolineaceae</taxon>
        <taxon>Anaerolinea</taxon>
    </lineage>
</organism>
<comment type="function">
    <text evidence="3">The glycine cleavage system catalyzes the degradation of glycine. The H protein shuttles the methylamine group of glycine from the P protein to the T protein.</text>
</comment>
<dbReference type="InterPro" id="IPR017453">
    <property type="entry name" value="GCV_H_sub"/>
</dbReference>
<dbReference type="Pfam" id="PF01597">
    <property type="entry name" value="GCV_H"/>
    <property type="match status" value="1"/>
</dbReference>
<sequence length="130" mass="14060">MNTPADLKYTKTDEWVKVEGNTATIGVTDYAQDALSDVVFFEAVVNVGDEIHAGDHIATLESVKAAAEVNSPVTGKVMAINENLAGSPEIVNSDPYGAAWMLKVELSDPSEVAKLLTPEEYDQYCQTRSH</sequence>
<dbReference type="AlphaFoldDB" id="A0A7C4PKU2"/>
<protein>
    <recommendedName>
        <fullName evidence="3">Glycine cleavage system H protein</fullName>
    </recommendedName>
</protein>
<dbReference type="PROSITE" id="PS00189">
    <property type="entry name" value="LIPOYL"/>
    <property type="match status" value="1"/>
</dbReference>
<name>A0A7C4PKU2_9CHLR</name>
<evidence type="ECO:0000313" key="6">
    <source>
        <dbReference type="EMBL" id="HGS22480.1"/>
    </source>
</evidence>
<dbReference type="PANTHER" id="PTHR11715">
    <property type="entry name" value="GLYCINE CLEAVAGE SYSTEM H PROTEIN"/>
    <property type="match status" value="1"/>
</dbReference>
<dbReference type="HAMAP" id="MF_00272">
    <property type="entry name" value="GcvH"/>
    <property type="match status" value="1"/>
</dbReference>
<dbReference type="InterPro" id="IPR003016">
    <property type="entry name" value="2-oxoA_DH_lipoyl-BS"/>
</dbReference>
<accession>A0A7C4PKU2</accession>
<reference evidence="6" key="1">
    <citation type="journal article" date="2020" name="mSystems">
        <title>Genome- and Community-Level Interaction Insights into Carbon Utilization and Element Cycling Functions of Hydrothermarchaeota in Hydrothermal Sediment.</title>
        <authorList>
            <person name="Zhou Z."/>
            <person name="Liu Y."/>
            <person name="Xu W."/>
            <person name="Pan J."/>
            <person name="Luo Z.H."/>
            <person name="Li M."/>
        </authorList>
    </citation>
    <scope>NUCLEOTIDE SEQUENCE [LARGE SCALE GENOMIC DNA]</scope>
    <source>
        <strain evidence="6">SpSt-573</strain>
    </source>
</reference>
<dbReference type="NCBIfam" id="TIGR00527">
    <property type="entry name" value="gcvH"/>
    <property type="match status" value="1"/>
</dbReference>
<dbReference type="InterPro" id="IPR002930">
    <property type="entry name" value="GCV_H"/>
</dbReference>
<evidence type="ECO:0000256" key="1">
    <source>
        <dbReference type="ARBA" id="ARBA00009249"/>
    </source>
</evidence>
<dbReference type="Gene3D" id="2.40.50.100">
    <property type="match status" value="1"/>
</dbReference>
<feature type="modified residue" description="N6-lipoyllysine" evidence="3 4">
    <location>
        <position position="64"/>
    </location>
</feature>
<dbReference type="PANTHER" id="PTHR11715:SF3">
    <property type="entry name" value="GLYCINE CLEAVAGE SYSTEM H PROTEIN-RELATED"/>
    <property type="match status" value="1"/>
</dbReference>
<dbReference type="InterPro" id="IPR011053">
    <property type="entry name" value="Single_hybrid_motif"/>
</dbReference>
<evidence type="ECO:0000259" key="5">
    <source>
        <dbReference type="PROSITE" id="PS50968"/>
    </source>
</evidence>
<proteinExistence type="inferred from homology"/>
<comment type="subunit">
    <text evidence="3">The glycine cleavage system is composed of four proteins: P, T, L and H.</text>
</comment>
<evidence type="ECO:0000256" key="2">
    <source>
        <dbReference type="ARBA" id="ARBA00022823"/>
    </source>
</evidence>
<gene>
    <name evidence="3 6" type="primary">gcvH</name>
    <name evidence="6" type="ORF">ENT37_11515</name>
</gene>
<keyword evidence="2 3" id="KW-0450">Lipoyl</keyword>
<evidence type="ECO:0000256" key="3">
    <source>
        <dbReference type="HAMAP-Rule" id="MF_00272"/>
    </source>
</evidence>
<dbReference type="PROSITE" id="PS50968">
    <property type="entry name" value="BIOTINYL_LIPOYL"/>
    <property type="match status" value="1"/>
</dbReference>
<evidence type="ECO:0000256" key="4">
    <source>
        <dbReference type="PIRSR" id="PIRSR617453-50"/>
    </source>
</evidence>
<feature type="domain" description="Lipoyl-binding" evidence="5">
    <location>
        <begin position="22"/>
        <end position="105"/>
    </location>
</feature>
<dbReference type="InterPro" id="IPR000089">
    <property type="entry name" value="Biotin_lipoyl"/>
</dbReference>
<comment type="caution">
    <text evidence="6">The sequence shown here is derived from an EMBL/GenBank/DDBJ whole genome shotgun (WGS) entry which is preliminary data.</text>
</comment>
<dbReference type="GO" id="GO:0009249">
    <property type="term" value="P:protein lipoylation"/>
    <property type="evidence" value="ECO:0007669"/>
    <property type="project" value="TreeGrafter"/>
</dbReference>
<dbReference type="GO" id="GO:0005829">
    <property type="term" value="C:cytosol"/>
    <property type="evidence" value="ECO:0007669"/>
    <property type="project" value="TreeGrafter"/>
</dbReference>